<evidence type="ECO:0000313" key="2">
    <source>
        <dbReference type="Proteomes" id="UP001244297"/>
    </source>
</evidence>
<dbReference type="Proteomes" id="UP001244297">
    <property type="component" value="Unassembled WGS sequence"/>
</dbReference>
<accession>A0ABT8AKX8</accession>
<name>A0ABT8AKX8_9HYPH</name>
<reference evidence="2" key="1">
    <citation type="journal article" date="2019" name="Int. J. Syst. Evol. Microbiol.">
        <title>The Global Catalogue of Microorganisms (GCM) 10K type strain sequencing project: providing services to taxonomists for standard genome sequencing and annotation.</title>
        <authorList>
            <consortium name="The Broad Institute Genomics Platform"/>
            <consortium name="The Broad Institute Genome Sequencing Center for Infectious Disease"/>
            <person name="Wu L."/>
            <person name="Ma J."/>
        </authorList>
    </citation>
    <scope>NUCLEOTIDE SEQUENCE [LARGE SCALE GENOMIC DNA]</scope>
    <source>
        <strain evidence="2">CECT 7806</strain>
    </source>
</reference>
<protein>
    <recommendedName>
        <fullName evidence="3">DUF1508 domain-containing protein</fullName>
    </recommendedName>
</protein>
<evidence type="ECO:0008006" key="3">
    <source>
        <dbReference type="Google" id="ProtNLM"/>
    </source>
</evidence>
<dbReference type="EMBL" id="JAUFPT010000016">
    <property type="protein sequence ID" value="MDN3570221.1"/>
    <property type="molecule type" value="Genomic_DNA"/>
</dbReference>
<dbReference type="RefSeq" id="WP_238291175.1">
    <property type="nucleotide sequence ID" value="NZ_BPQS01000033.1"/>
</dbReference>
<proteinExistence type="predicted"/>
<evidence type="ECO:0000313" key="1">
    <source>
        <dbReference type="EMBL" id="MDN3570221.1"/>
    </source>
</evidence>
<sequence>MSDIETNIHPYTLEVLPPKEDGGAYNWAIRKHGKLAQRSDRSYPSEAKAQAAGLATIEKLLSGSDR</sequence>
<organism evidence="1 2">
    <name type="scientific">Methylobacterium longum</name>
    <dbReference type="NCBI Taxonomy" id="767694"/>
    <lineage>
        <taxon>Bacteria</taxon>
        <taxon>Pseudomonadati</taxon>
        <taxon>Pseudomonadota</taxon>
        <taxon>Alphaproteobacteria</taxon>
        <taxon>Hyphomicrobiales</taxon>
        <taxon>Methylobacteriaceae</taxon>
        <taxon>Methylobacterium</taxon>
    </lineage>
</organism>
<comment type="caution">
    <text evidence="1">The sequence shown here is derived from an EMBL/GenBank/DDBJ whole genome shotgun (WGS) entry which is preliminary data.</text>
</comment>
<keyword evidence="2" id="KW-1185">Reference proteome</keyword>
<gene>
    <name evidence="1" type="ORF">QWZ18_06230</name>
</gene>